<dbReference type="CDD" id="cd00093">
    <property type="entry name" value="HTH_XRE"/>
    <property type="match status" value="1"/>
</dbReference>
<evidence type="ECO:0000313" key="2">
    <source>
        <dbReference type="EMBL" id="MDT0542623.1"/>
    </source>
</evidence>
<protein>
    <submittedName>
        <fullName evidence="2">Helix-turn-helix transcriptional regulator</fullName>
    </submittedName>
</protein>
<comment type="caution">
    <text evidence="2">The sequence shown here is derived from an EMBL/GenBank/DDBJ whole genome shotgun (WGS) entry which is preliminary data.</text>
</comment>
<gene>
    <name evidence="2" type="ORF">RND15_07820</name>
</gene>
<accession>A0ABU2XCI7</accession>
<dbReference type="SMART" id="SM00530">
    <property type="entry name" value="HTH_XRE"/>
    <property type="match status" value="1"/>
</dbReference>
<dbReference type="Pfam" id="PF13560">
    <property type="entry name" value="HTH_31"/>
    <property type="match status" value="1"/>
</dbReference>
<evidence type="ECO:0000259" key="1">
    <source>
        <dbReference type="PROSITE" id="PS50943"/>
    </source>
</evidence>
<keyword evidence="3" id="KW-1185">Reference proteome</keyword>
<dbReference type="InterPro" id="IPR001387">
    <property type="entry name" value="Cro/C1-type_HTH"/>
</dbReference>
<dbReference type="InterPro" id="IPR010982">
    <property type="entry name" value="Lambda_DNA-bd_dom_sf"/>
</dbReference>
<evidence type="ECO:0000313" key="3">
    <source>
        <dbReference type="Proteomes" id="UP001180754"/>
    </source>
</evidence>
<organism evidence="2 3">
    <name type="scientific">Streptomyces lonegramiae</name>
    <dbReference type="NCBI Taxonomy" id="3075524"/>
    <lineage>
        <taxon>Bacteria</taxon>
        <taxon>Bacillati</taxon>
        <taxon>Actinomycetota</taxon>
        <taxon>Actinomycetes</taxon>
        <taxon>Kitasatosporales</taxon>
        <taxon>Streptomycetaceae</taxon>
        <taxon>Streptomyces</taxon>
    </lineage>
</organism>
<dbReference type="SUPFAM" id="SSF47413">
    <property type="entry name" value="lambda repressor-like DNA-binding domains"/>
    <property type="match status" value="1"/>
</dbReference>
<dbReference type="PROSITE" id="PS50943">
    <property type="entry name" value="HTH_CROC1"/>
    <property type="match status" value="1"/>
</dbReference>
<proteinExistence type="predicted"/>
<dbReference type="Proteomes" id="UP001180754">
    <property type="component" value="Unassembled WGS sequence"/>
</dbReference>
<dbReference type="Gene3D" id="1.10.260.40">
    <property type="entry name" value="lambda repressor-like DNA-binding domains"/>
    <property type="match status" value="1"/>
</dbReference>
<reference evidence="2" key="1">
    <citation type="submission" date="2024-05" db="EMBL/GenBank/DDBJ databases">
        <title>30 novel species of actinomycetes from the DSMZ collection.</title>
        <authorList>
            <person name="Nouioui I."/>
        </authorList>
    </citation>
    <scope>NUCLEOTIDE SEQUENCE</scope>
    <source>
        <strain evidence="2">DSM 41529</strain>
    </source>
</reference>
<name>A0ABU2XCI7_9ACTN</name>
<sequence>MSISKKSPQFGDVLREYRISCGMTQQELADFSTLSVRAIRDLERGKVARPRKETLRLLVNALDLPADDRERFESLLVSARGNRFGSATANPRQRNSSGGDPLEEVPDVVFAYLPERGAGAPDALNGGIYADVLNSLAKNLSLTGHQMAIVVLSPDRA</sequence>
<feature type="domain" description="HTH cro/C1-type" evidence="1">
    <location>
        <begin position="14"/>
        <end position="69"/>
    </location>
</feature>
<dbReference type="EMBL" id="JAVRFD010000003">
    <property type="protein sequence ID" value="MDT0542623.1"/>
    <property type="molecule type" value="Genomic_DNA"/>
</dbReference>